<dbReference type="InterPro" id="IPR010432">
    <property type="entry name" value="RDD"/>
</dbReference>
<dbReference type="AlphaFoldDB" id="A0A3A9K7A0"/>
<keyword evidence="3 7" id="KW-0812">Transmembrane</keyword>
<comment type="subcellular location">
    <subcellularLocation>
        <location evidence="1">Cell membrane</location>
        <topology evidence="1">Multi-pass membrane protein</topology>
    </subcellularLocation>
</comment>
<evidence type="ECO:0000256" key="5">
    <source>
        <dbReference type="ARBA" id="ARBA00023136"/>
    </source>
</evidence>
<dbReference type="EMBL" id="PDOE01000005">
    <property type="protein sequence ID" value="RKL66730.1"/>
    <property type="molecule type" value="Genomic_DNA"/>
</dbReference>
<dbReference type="GO" id="GO:0005886">
    <property type="term" value="C:plasma membrane"/>
    <property type="evidence" value="ECO:0007669"/>
    <property type="project" value="UniProtKB-SubCell"/>
</dbReference>
<dbReference type="PANTHER" id="PTHR36115">
    <property type="entry name" value="PROLINE-RICH ANTIGEN HOMOLOG-RELATED"/>
    <property type="match status" value="1"/>
</dbReference>
<dbReference type="InterPro" id="IPR051791">
    <property type="entry name" value="Pra-immunoreactive"/>
</dbReference>
<evidence type="ECO:0000313" key="10">
    <source>
        <dbReference type="Proteomes" id="UP000281498"/>
    </source>
</evidence>
<dbReference type="OrthoDB" id="9793824at2"/>
<accession>A0A3A9K7A0</accession>
<dbReference type="Proteomes" id="UP000281498">
    <property type="component" value="Unassembled WGS sequence"/>
</dbReference>
<keyword evidence="5 7" id="KW-0472">Membrane</keyword>
<evidence type="ECO:0000313" key="9">
    <source>
        <dbReference type="EMBL" id="RKL66730.1"/>
    </source>
</evidence>
<feature type="transmembrane region" description="Helical" evidence="7">
    <location>
        <begin position="49"/>
        <end position="72"/>
    </location>
</feature>
<sequence>MSKEESNEVRGTNRNDQEVGLTTSDTLSEDTGVLNTIEIPIAGFWIRAWAYLFDLLVVVSLNGIVIAPFYLLGDVAEFSIGTFTIVGIVSTLISFGYFTVMTKLLGQTLGKMVFGLKVYSYDHLEMTWLDVVFREVVGRYIHQSLLVTNVLYLIVAFSPEKRGLHDRVGRTFVGMESRKTKSIIQKKSEKNNELKPDMA</sequence>
<evidence type="ECO:0000256" key="6">
    <source>
        <dbReference type="SAM" id="MobiDB-lite"/>
    </source>
</evidence>
<organism evidence="9 10">
    <name type="scientific">Salipaludibacillus neizhouensis</name>
    <dbReference type="NCBI Taxonomy" id="885475"/>
    <lineage>
        <taxon>Bacteria</taxon>
        <taxon>Bacillati</taxon>
        <taxon>Bacillota</taxon>
        <taxon>Bacilli</taxon>
        <taxon>Bacillales</taxon>
        <taxon>Bacillaceae</taxon>
    </lineage>
</organism>
<proteinExistence type="predicted"/>
<comment type="caution">
    <text evidence="9">The sequence shown here is derived from an EMBL/GenBank/DDBJ whole genome shotgun (WGS) entry which is preliminary data.</text>
</comment>
<gene>
    <name evidence="9" type="ORF">CR203_12885</name>
</gene>
<evidence type="ECO:0000256" key="4">
    <source>
        <dbReference type="ARBA" id="ARBA00022989"/>
    </source>
</evidence>
<name>A0A3A9K7A0_9BACI</name>
<feature type="domain" description="RDD" evidence="8">
    <location>
        <begin position="42"/>
        <end position="169"/>
    </location>
</feature>
<protein>
    <recommendedName>
        <fullName evidence="8">RDD domain-containing protein</fullName>
    </recommendedName>
</protein>
<evidence type="ECO:0000256" key="7">
    <source>
        <dbReference type="SAM" id="Phobius"/>
    </source>
</evidence>
<keyword evidence="2" id="KW-1003">Cell membrane</keyword>
<evidence type="ECO:0000259" key="8">
    <source>
        <dbReference type="Pfam" id="PF06271"/>
    </source>
</evidence>
<evidence type="ECO:0000256" key="2">
    <source>
        <dbReference type="ARBA" id="ARBA00022475"/>
    </source>
</evidence>
<dbReference type="RefSeq" id="WP_110934850.1">
    <property type="nucleotide sequence ID" value="NZ_KZ614146.1"/>
</dbReference>
<evidence type="ECO:0000256" key="3">
    <source>
        <dbReference type="ARBA" id="ARBA00022692"/>
    </source>
</evidence>
<feature type="compositionally biased region" description="Basic and acidic residues" evidence="6">
    <location>
        <begin position="1"/>
        <end position="17"/>
    </location>
</feature>
<feature type="region of interest" description="Disordered" evidence="6">
    <location>
        <begin position="1"/>
        <end position="21"/>
    </location>
</feature>
<dbReference type="PANTHER" id="PTHR36115:SF9">
    <property type="entry name" value="LMO1584 PROTEIN"/>
    <property type="match status" value="1"/>
</dbReference>
<dbReference type="Pfam" id="PF06271">
    <property type="entry name" value="RDD"/>
    <property type="match status" value="1"/>
</dbReference>
<evidence type="ECO:0000256" key="1">
    <source>
        <dbReference type="ARBA" id="ARBA00004651"/>
    </source>
</evidence>
<reference evidence="9 10" key="1">
    <citation type="submission" date="2017-10" db="EMBL/GenBank/DDBJ databases">
        <title>Bacillus sp. nov., a halophilic bacterium isolated from a Keqin Lake.</title>
        <authorList>
            <person name="Wang H."/>
        </authorList>
    </citation>
    <scope>NUCLEOTIDE SEQUENCE [LARGE SCALE GENOMIC DNA]</scope>
    <source>
        <strain evidence="9 10">KCTC 13187</strain>
    </source>
</reference>
<feature type="transmembrane region" description="Helical" evidence="7">
    <location>
        <begin position="78"/>
        <end position="100"/>
    </location>
</feature>
<keyword evidence="4 7" id="KW-1133">Transmembrane helix</keyword>
<keyword evidence="10" id="KW-1185">Reference proteome</keyword>